<keyword evidence="5" id="KW-0805">Transcription regulation</keyword>
<dbReference type="InterPro" id="IPR007412">
    <property type="entry name" value="FlgM"/>
</dbReference>
<gene>
    <name evidence="11" type="ORF">VIBC2010_04042</name>
</gene>
<dbReference type="Pfam" id="PF04316">
    <property type="entry name" value="FlgM"/>
    <property type="match status" value="1"/>
</dbReference>
<evidence type="ECO:0000256" key="6">
    <source>
        <dbReference type="ARBA" id="ARBA00023163"/>
    </source>
</evidence>
<dbReference type="InterPro" id="IPR031316">
    <property type="entry name" value="FlgM_C"/>
</dbReference>
<sequence length="92" mass="9973">MKIDKVSGGQIHRTSFDQAPKKSPESISAPRVSESNMNTNTVALDKAQAQMASLPDIDMAKVEQVRNDLAQGKISLDTDALAKAVQEFYTGH</sequence>
<accession>E3BPG2</accession>
<evidence type="ECO:0000256" key="4">
    <source>
        <dbReference type="ARBA" id="ARBA00022795"/>
    </source>
</evidence>
<dbReference type="STRING" id="796620.VIBC2010_04042"/>
<keyword evidence="4" id="KW-1005">Bacterial flagellum biogenesis</keyword>
<evidence type="ECO:0000256" key="9">
    <source>
        <dbReference type="SAM" id="MobiDB-lite"/>
    </source>
</evidence>
<evidence type="ECO:0000313" key="11">
    <source>
        <dbReference type="EMBL" id="EFP95051.1"/>
    </source>
</evidence>
<feature type="region of interest" description="Disordered" evidence="9">
    <location>
        <begin position="1"/>
        <end position="40"/>
    </location>
</feature>
<reference evidence="11 12" key="1">
    <citation type="journal article" date="2012" name="Int. J. Syst. Evol. Microbiol.">
        <title>Vibrio caribbeanicus sp. nov., isolated from the marine sponge Scleritoderma cyanea.</title>
        <authorList>
            <person name="Hoffmann M."/>
            <person name="Monday S.R."/>
            <person name="Allard M.W."/>
            <person name="Strain E.A."/>
            <person name="Whittaker P."/>
            <person name="Naum M."/>
            <person name="McCarthy P.J."/>
            <person name="Lopez J.V."/>
            <person name="Fischer M."/>
            <person name="Brown E.W."/>
        </authorList>
    </citation>
    <scope>NUCLEOTIDE SEQUENCE [LARGE SCALE GENOMIC DNA]</scope>
    <source>
        <strain evidence="11 12">ATCC BAA-2122</strain>
    </source>
</reference>
<keyword evidence="6" id="KW-0804">Transcription</keyword>
<feature type="domain" description="Anti-sigma-28 factor FlgM C-terminal" evidence="10">
    <location>
        <begin position="43"/>
        <end position="83"/>
    </location>
</feature>
<dbReference type="OrthoDB" id="6401214at2"/>
<keyword evidence="12" id="KW-1185">Reference proteome</keyword>
<evidence type="ECO:0000256" key="7">
    <source>
        <dbReference type="ARBA" id="ARBA00024739"/>
    </source>
</evidence>
<evidence type="ECO:0000313" key="12">
    <source>
        <dbReference type="Proteomes" id="UP000002943"/>
    </source>
</evidence>
<dbReference type="EMBL" id="AEIU01000108">
    <property type="protein sequence ID" value="EFP95051.1"/>
    <property type="molecule type" value="Genomic_DNA"/>
</dbReference>
<dbReference type="AlphaFoldDB" id="E3BPG2"/>
<proteinExistence type="inferred from homology"/>
<dbReference type="GO" id="GO:0045892">
    <property type="term" value="P:negative regulation of DNA-templated transcription"/>
    <property type="evidence" value="ECO:0007669"/>
    <property type="project" value="InterPro"/>
</dbReference>
<protein>
    <recommendedName>
        <fullName evidence="2">Negative regulator of flagellin synthesis</fullName>
    </recommendedName>
    <alternativeName>
        <fullName evidence="8">Anti-sigma-28 factor</fullName>
    </alternativeName>
</protein>
<name>E3BPG2_9VIBR</name>
<comment type="caution">
    <text evidence="11">The sequence shown here is derived from an EMBL/GenBank/DDBJ whole genome shotgun (WGS) entry which is preliminary data.</text>
</comment>
<dbReference type="Proteomes" id="UP000002943">
    <property type="component" value="Unassembled WGS sequence"/>
</dbReference>
<dbReference type="NCBIfam" id="TIGR03824">
    <property type="entry name" value="FlgM_jcvi"/>
    <property type="match status" value="1"/>
</dbReference>
<dbReference type="InterPro" id="IPR035890">
    <property type="entry name" value="Anti-sigma-28_factor_FlgM_sf"/>
</dbReference>
<evidence type="ECO:0000256" key="2">
    <source>
        <dbReference type="ARBA" id="ARBA00017823"/>
    </source>
</evidence>
<keyword evidence="3" id="KW-0678">Repressor</keyword>
<dbReference type="RefSeq" id="WP_009603065.1">
    <property type="nucleotide sequence ID" value="NZ_AEIU01000108.1"/>
</dbReference>
<evidence type="ECO:0000256" key="8">
    <source>
        <dbReference type="ARBA" id="ARBA00030117"/>
    </source>
</evidence>
<evidence type="ECO:0000259" key="10">
    <source>
        <dbReference type="Pfam" id="PF04316"/>
    </source>
</evidence>
<evidence type="ECO:0000256" key="3">
    <source>
        <dbReference type="ARBA" id="ARBA00022491"/>
    </source>
</evidence>
<dbReference type="GO" id="GO:0044781">
    <property type="term" value="P:bacterial-type flagellum organization"/>
    <property type="evidence" value="ECO:0007669"/>
    <property type="project" value="UniProtKB-KW"/>
</dbReference>
<organism evidence="11 12">
    <name type="scientific">Vibrio caribbeanicus ATCC BAA-2122</name>
    <dbReference type="NCBI Taxonomy" id="796620"/>
    <lineage>
        <taxon>Bacteria</taxon>
        <taxon>Pseudomonadati</taxon>
        <taxon>Pseudomonadota</taxon>
        <taxon>Gammaproteobacteria</taxon>
        <taxon>Vibrionales</taxon>
        <taxon>Vibrionaceae</taxon>
        <taxon>Vibrio</taxon>
    </lineage>
</organism>
<dbReference type="SUPFAM" id="SSF101498">
    <property type="entry name" value="Anti-sigma factor FlgM"/>
    <property type="match status" value="1"/>
</dbReference>
<evidence type="ECO:0000256" key="5">
    <source>
        <dbReference type="ARBA" id="ARBA00023015"/>
    </source>
</evidence>
<comment type="function">
    <text evidence="7">Responsible for the coupling of flagellin expression to flagellar assembly by preventing expression of the flagellin genes when a component of the middle class of proteins is defective. It negatively regulates flagellar genes by inhibiting the activity of FliA by directly binding to FliA.</text>
</comment>
<comment type="similarity">
    <text evidence="1">Belongs to the FlgM family.</text>
</comment>
<evidence type="ECO:0000256" key="1">
    <source>
        <dbReference type="ARBA" id="ARBA00005322"/>
    </source>
</evidence>
<dbReference type="eggNOG" id="COG2747">
    <property type="taxonomic scope" value="Bacteria"/>
</dbReference>